<dbReference type="Proteomes" id="UP001150904">
    <property type="component" value="Unassembled WGS sequence"/>
</dbReference>
<keyword evidence="2" id="KW-1185">Reference proteome</keyword>
<reference evidence="1" key="1">
    <citation type="submission" date="2022-12" db="EMBL/GenBank/DDBJ databases">
        <authorList>
            <person name="Petersen C."/>
        </authorList>
    </citation>
    <scope>NUCLEOTIDE SEQUENCE</scope>
    <source>
        <strain evidence="1">IBT 15544</strain>
    </source>
</reference>
<organism evidence="1 2">
    <name type="scientific">Penicillium cinerascens</name>
    <dbReference type="NCBI Taxonomy" id="70096"/>
    <lineage>
        <taxon>Eukaryota</taxon>
        <taxon>Fungi</taxon>
        <taxon>Dikarya</taxon>
        <taxon>Ascomycota</taxon>
        <taxon>Pezizomycotina</taxon>
        <taxon>Eurotiomycetes</taxon>
        <taxon>Eurotiomycetidae</taxon>
        <taxon>Eurotiales</taxon>
        <taxon>Aspergillaceae</taxon>
        <taxon>Penicillium</taxon>
    </lineage>
</organism>
<name>A0A9W9J7E2_9EURO</name>
<dbReference type="AlphaFoldDB" id="A0A9W9J7E2"/>
<dbReference type="RefSeq" id="XP_058304878.1">
    <property type="nucleotide sequence ID" value="XM_058457979.1"/>
</dbReference>
<dbReference type="EMBL" id="JAPQKR010000016">
    <property type="protein sequence ID" value="KAJ5191938.1"/>
    <property type="molecule type" value="Genomic_DNA"/>
</dbReference>
<evidence type="ECO:0000313" key="1">
    <source>
        <dbReference type="EMBL" id="KAJ5191938.1"/>
    </source>
</evidence>
<reference evidence="1" key="2">
    <citation type="journal article" date="2023" name="IMA Fungus">
        <title>Comparative genomic study of the Penicillium genus elucidates a diverse pangenome and 15 lateral gene transfer events.</title>
        <authorList>
            <person name="Petersen C."/>
            <person name="Sorensen T."/>
            <person name="Nielsen M.R."/>
            <person name="Sondergaard T.E."/>
            <person name="Sorensen J.L."/>
            <person name="Fitzpatrick D.A."/>
            <person name="Frisvad J.C."/>
            <person name="Nielsen K.L."/>
        </authorList>
    </citation>
    <scope>NUCLEOTIDE SEQUENCE</scope>
    <source>
        <strain evidence="1">IBT 15544</strain>
    </source>
</reference>
<dbReference type="OrthoDB" id="4226302at2759"/>
<protein>
    <submittedName>
        <fullName evidence="1">Uncharacterized protein</fullName>
    </submittedName>
</protein>
<accession>A0A9W9J7E2</accession>
<dbReference type="GeneID" id="83185280"/>
<sequence>MKNTIPDTRTQEKASKDAREKELLDALDEALCCENCQIAVTKDIMTIDIDNGNYNVKHYPPFFQSNVINDESTSPFDTTTQSENPTYWNHTSLSQRQLYYKLVEQNLNKVLGETKDIDQEVAVLFSHYQVDYHVRQHYLSRRGVMTLCRDNSDIQQLRRWQWKTSDIDTITSSKPAEIEPVGARQWSWPSDKNLEMTYQHIMWKRSSQARLKRVREVRARWAIIMEERRKQREQLLLKQGATLTVRVYCRGELWDIRTLNTVYPVSTVPILRVGRVTRSMGL</sequence>
<gene>
    <name evidence="1" type="ORF">N7498_010923</name>
</gene>
<proteinExistence type="predicted"/>
<comment type="caution">
    <text evidence="1">The sequence shown here is derived from an EMBL/GenBank/DDBJ whole genome shotgun (WGS) entry which is preliminary data.</text>
</comment>
<evidence type="ECO:0000313" key="2">
    <source>
        <dbReference type="Proteomes" id="UP001150904"/>
    </source>
</evidence>